<protein>
    <submittedName>
        <fullName evidence="1">Uncharacterized protein</fullName>
    </submittedName>
</protein>
<evidence type="ECO:0000313" key="1">
    <source>
        <dbReference type="EMBL" id="MFD1002609.1"/>
    </source>
</evidence>
<keyword evidence="2" id="KW-1185">Reference proteome</keyword>
<organism evidence="1 2">
    <name type="scientific">Ohtaekwangia kribbensis</name>
    <dbReference type="NCBI Taxonomy" id="688913"/>
    <lineage>
        <taxon>Bacteria</taxon>
        <taxon>Pseudomonadati</taxon>
        <taxon>Bacteroidota</taxon>
        <taxon>Cytophagia</taxon>
        <taxon>Cytophagales</taxon>
        <taxon>Fulvivirgaceae</taxon>
        <taxon>Ohtaekwangia</taxon>
    </lineage>
</organism>
<accession>A0ABW3KA69</accession>
<name>A0ABW3KA69_9BACT</name>
<dbReference type="RefSeq" id="WP_377583960.1">
    <property type="nucleotide sequence ID" value="NZ_JBHTKA010000008.1"/>
</dbReference>
<sequence length="63" mass="7408">MEEKKQWLKERIEQIDDPGLLQAITNLIDQRKAENDLLEADQEDDDVALGEALQEIKRNFKKQ</sequence>
<gene>
    <name evidence="1" type="ORF">ACFQ21_25010</name>
</gene>
<reference evidence="2" key="1">
    <citation type="journal article" date="2019" name="Int. J. Syst. Evol. Microbiol.">
        <title>The Global Catalogue of Microorganisms (GCM) 10K type strain sequencing project: providing services to taxonomists for standard genome sequencing and annotation.</title>
        <authorList>
            <consortium name="The Broad Institute Genomics Platform"/>
            <consortium name="The Broad Institute Genome Sequencing Center for Infectious Disease"/>
            <person name="Wu L."/>
            <person name="Ma J."/>
        </authorList>
    </citation>
    <scope>NUCLEOTIDE SEQUENCE [LARGE SCALE GENOMIC DNA]</scope>
    <source>
        <strain evidence="2">CCUG 58938</strain>
    </source>
</reference>
<comment type="caution">
    <text evidence="1">The sequence shown here is derived from an EMBL/GenBank/DDBJ whole genome shotgun (WGS) entry which is preliminary data.</text>
</comment>
<dbReference type="EMBL" id="JBHTKA010000008">
    <property type="protein sequence ID" value="MFD1002609.1"/>
    <property type="molecule type" value="Genomic_DNA"/>
</dbReference>
<proteinExistence type="predicted"/>
<dbReference type="Proteomes" id="UP001597112">
    <property type="component" value="Unassembled WGS sequence"/>
</dbReference>
<evidence type="ECO:0000313" key="2">
    <source>
        <dbReference type="Proteomes" id="UP001597112"/>
    </source>
</evidence>